<dbReference type="Proteomes" id="UP001283361">
    <property type="component" value="Unassembled WGS sequence"/>
</dbReference>
<sequence>MGGYQGALQQEEHLAALGRSPVLSPLVRVTSHNLGLVTQHFGLGAGLSKYQVCQGSELDRFEAFLLKSGPNRTVKN</sequence>
<dbReference type="AlphaFoldDB" id="A0AAE1D1U2"/>
<accession>A0AAE1D1U2</accession>
<keyword evidence="2" id="KW-1185">Reference proteome</keyword>
<gene>
    <name evidence="1" type="ORF">RRG08_023972</name>
</gene>
<protein>
    <submittedName>
        <fullName evidence="1">Uncharacterized protein</fullName>
    </submittedName>
</protein>
<comment type="caution">
    <text evidence="1">The sequence shown here is derived from an EMBL/GenBank/DDBJ whole genome shotgun (WGS) entry which is preliminary data.</text>
</comment>
<reference evidence="1" key="1">
    <citation type="journal article" date="2023" name="G3 (Bethesda)">
        <title>A reference genome for the long-term kleptoplast-retaining sea slug Elysia crispata morphotype clarki.</title>
        <authorList>
            <person name="Eastman K.E."/>
            <person name="Pendleton A.L."/>
            <person name="Shaikh M.A."/>
            <person name="Suttiyut T."/>
            <person name="Ogas R."/>
            <person name="Tomko P."/>
            <person name="Gavelis G."/>
            <person name="Widhalm J.R."/>
            <person name="Wisecaver J.H."/>
        </authorList>
    </citation>
    <scope>NUCLEOTIDE SEQUENCE</scope>
    <source>
        <strain evidence="1">ECLA1</strain>
    </source>
</reference>
<proteinExistence type="predicted"/>
<evidence type="ECO:0000313" key="2">
    <source>
        <dbReference type="Proteomes" id="UP001283361"/>
    </source>
</evidence>
<dbReference type="EMBL" id="JAWDGP010005834">
    <property type="protein sequence ID" value="KAK3751215.1"/>
    <property type="molecule type" value="Genomic_DNA"/>
</dbReference>
<name>A0AAE1D1U2_9GAST</name>
<evidence type="ECO:0000313" key="1">
    <source>
        <dbReference type="EMBL" id="KAK3751215.1"/>
    </source>
</evidence>
<organism evidence="1 2">
    <name type="scientific">Elysia crispata</name>
    <name type="common">lettuce slug</name>
    <dbReference type="NCBI Taxonomy" id="231223"/>
    <lineage>
        <taxon>Eukaryota</taxon>
        <taxon>Metazoa</taxon>
        <taxon>Spiralia</taxon>
        <taxon>Lophotrochozoa</taxon>
        <taxon>Mollusca</taxon>
        <taxon>Gastropoda</taxon>
        <taxon>Heterobranchia</taxon>
        <taxon>Euthyneura</taxon>
        <taxon>Panpulmonata</taxon>
        <taxon>Sacoglossa</taxon>
        <taxon>Placobranchoidea</taxon>
        <taxon>Plakobranchidae</taxon>
        <taxon>Elysia</taxon>
    </lineage>
</organism>